<evidence type="ECO:0000256" key="1">
    <source>
        <dbReference type="SAM" id="MobiDB-lite"/>
    </source>
</evidence>
<name>A0ABR2VN04_9FUNG</name>
<feature type="compositionally biased region" description="Polar residues" evidence="1">
    <location>
        <begin position="107"/>
        <end position="125"/>
    </location>
</feature>
<dbReference type="Proteomes" id="UP001479436">
    <property type="component" value="Unassembled WGS sequence"/>
</dbReference>
<dbReference type="EMBL" id="JASJQH010009489">
    <property type="protein sequence ID" value="KAK9679352.1"/>
    <property type="molecule type" value="Genomic_DNA"/>
</dbReference>
<proteinExistence type="predicted"/>
<feature type="compositionally biased region" description="Basic and acidic residues" evidence="1">
    <location>
        <begin position="264"/>
        <end position="273"/>
    </location>
</feature>
<organism evidence="3 4">
    <name type="scientific">Basidiobolus ranarum</name>
    <dbReference type="NCBI Taxonomy" id="34480"/>
    <lineage>
        <taxon>Eukaryota</taxon>
        <taxon>Fungi</taxon>
        <taxon>Fungi incertae sedis</taxon>
        <taxon>Zoopagomycota</taxon>
        <taxon>Entomophthoromycotina</taxon>
        <taxon>Basidiobolomycetes</taxon>
        <taxon>Basidiobolales</taxon>
        <taxon>Basidiobolaceae</taxon>
        <taxon>Basidiobolus</taxon>
    </lineage>
</organism>
<feature type="region of interest" description="Disordered" evidence="1">
    <location>
        <begin position="107"/>
        <end position="273"/>
    </location>
</feature>
<feature type="compositionally biased region" description="Low complexity" evidence="1">
    <location>
        <begin position="168"/>
        <end position="182"/>
    </location>
</feature>
<reference evidence="3 4" key="1">
    <citation type="submission" date="2023-04" db="EMBL/GenBank/DDBJ databases">
        <title>Genome of Basidiobolus ranarum AG-B5.</title>
        <authorList>
            <person name="Stajich J.E."/>
            <person name="Carter-House D."/>
            <person name="Gryganskyi A."/>
        </authorList>
    </citation>
    <scope>NUCLEOTIDE SEQUENCE [LARGE SCALE GENOMIC DNA]</scope>
    <source>
        <strain evidence="3 4">AG-B5</strain>
    </source>
</reference>
<feature type="signal peptide" evidence="2">
    <location>
        <begin position="1"/>
        <end position="19"/>
    </location>
</feature>
<evidence type="ECO:0000256" key="2">
    <source>
        <dbReference type="SAM" id="SignalP"/>
    </source>
</evidence>
<accession>A0ABR2VN04</accession>
<evidence type="ECO:0000313" key="4">
    <source>
        <dbReference type="Proteomes" id="UP001479436"/>
    </source>
</evidence>
<keyword evidence="2" id="KW-0732">Signal</keyword>
<feature type="compositionally biased region" description="Polar residues" evidence="1">
    <location>
        <begin position="232"/>
        <end position="257"/>
    </location>
</feature>
<comment type="caution">
    <text evidence="3">The sequence shown here is derived from an EMBL/GenBank/DDBJ whole genome shotgun (WGS) entry which is preliminary data.</text>
</comment>
<feature type="compositionally biased region" description="Basic and acidic residues" evidence="1">
    <location>
        <begin position="126"/>
        <end position="141"/>
    </location>
</feature>
<feature type="compositionally biased region" description="Polar residues" evidence="1">
    <location>
        <begin position="142"/>
        <end position="161"/>
    </location>
</feature>
<feature type="compositionally biased region" description="Polar residues" evidence="1">
    <location>
        <begin position="190"/>
        <end position="220"/>
    </location>
</feature>
<keyword evidence="4" id="KW-1185">Reference proteome</keyword>
<protein>
    <submittedName>
        <fullName evidence="3">Uncharacterized protein</fullName>
    </submittedName>
</protein>
<evidence type="ECO:0000313" key="3">
    <source>
        <dbReference type="EMBL" id="KAK9679352.1"/>
    </source>
</evidence>
<feature type="chain" id="PRO_5045201514" evidence="2">
    <location>
        <begin position="20"/>
        <end position="273"/>
    </location>
</feature>
<gene>
    <name evidence="3" type="ORF">K7432_016310</name>
</gene>
<sequence length="273" mass="28686">MRFATNLWATVAVATVVAAYPQQQQAIVPKQGAEKAAVIDAHISTNITDNVHEKNKDPKDTILTASIIITQTPTPNTQAKAHTSSSTDENIQSLHSNIHQSIQNIPAAKSKTQPVQKPNNGYSNSVKHETSSRSSHSDNDKPASSSGHSDNVKPTSSSVDSNGVKPRTSSAHSETAASTSKSAHSKSAKPNINSNHSKNAKATDSAAQFGSVKPTVSPSHAETVKSPAPSAHSESVKPTVSSSHSESVKQTVSPSHSESLKPSLEAKRQLCSL</sequence>